<proteinExistence type="predicted"/>
<dbReference type="RefSeq" id="WP_045057027.1">
    <property type="nucleotide sequence ID" value="NZ_CAWMDP010000039.1"/>
</dbReference>
<evidence type="ECO:0000313" key="2">
    <source>
        <dbReference type="Proteomes" id="UP000032452"/>
    </source>
</evidence>
<reference evidence="1 2" key="1">
    <citation type="submission" date="2015-02" db="EMBL/GenBank/DDBJ databases">
        <title>Draft genome of a novel marine cyanobacterium (Chroococcales) isolated from South Atlantic Ocean.</title>
        <authorList>
            <person name="Rigonato J."/>
            <person name="Alvarenga D.O."/>
            <person name="Branco L.H."/>
            <person name="Varani A.M."/>
            <person name="Brandini F.P."/>
            <person name="Fiore M.F."/>
        </authorList>
    </citation>
    <scope>NUCLEOTIDE SEQUENCE [LARGE SCALE GENOMIC DNA]</scope>
    <source>
        <strain evidence="1 2">CENA595</strain>
    </source>
</reference>
<dbReference type="Proteomes" id="UP000032452">
    <property type="component" value="Unassembled WGS sequence"/>
</dbReference>
<dbReference type="EMBL" id="JYON01000038">
    <property type="protein sequence ID" value="KJH69591.1"/>
    <property type="molecule type" value="Genomic_DNA"/>
</dbReference>
<dbReference type="AlphaFoldDB" id="A0A0D8ZQU0"/>
<name>A0A0D8ZQU0_9CYAN</name>
<sequence length="59" mass="6851">MPSELQWYVLCNLINGLPQIQWYVYQVEITGDFLYIHARSATLAENTTLFIINAQGEFI</sequence>
<comment type="caution">
    <text evidence="1">The sequence shown here is derived from an EMBL/GenBank/DDBJ whole genome shotgun (WGS) entry which is preliminary data.</text>
</comment>
<evidence type="ECO:0000313" key="1">
    <source>
        <dbReference type="EMBL" id="KJH69591.1"/>
    </source>
</evidence>
<accession>A0A0D8ZQU0</accession>
<protein>
    <submittedName>
        <fullName evidence="1">Uncharacterized protein</fullName>
    </submittedName>
</protein>
<organism evidence="1 2">
    <name type="scientific">Aliterella atlantica CENA595</name>
    <dbReference type="NCBI Taxonomy" id="1618023"/>
    <lineage>
        <taxon>Bacteria</taxon>
        <taxon>Bacillati</taxon>
        <taxon>Cyanobacteriota</taxon>
        <taxon>Cyanophyceae</taxon>
        <taxon>Chroococcidiopsidales</taxon>
        <taxon>Aliterellaceae</taxon>
        <taxon>Aliterella</taxon>
    </lineage>
</organism>
<keyword evidence="2" id="KW-1185">Reference proteome</keyword>
<gene>
    <name evidence="1" type="ORF">UH38_22910</name>
</gene>